<organism evidence="3 4">
    <name type="scientific">Limosilactobacillus fastidiosus</name>
    <dbReference type="NCBI Taxonomy" id="2759855"/>
    <lineage>
        <taxon>Bacteria</taxon>
        <taxon>Bacillati</taxon>
        <taxon>Bacillota</taxon>
        <taxon>Bacilli</taxon>
        <taxon>Lactobacillales</taxon>
        <taxon>Lactobacillaceae</taxon>
        <taxon>Limosilactobacillus</taxon>
    </lineage>
</organism>
<evidence type="ECO:0000313" key="2">
    <source>
        <dbReference type="EMBL" id="MBB1063300.1"/>
    </source>
</evidence>
<dbReference type="RefSeq" id="WP_182581292.1">
    <property type="nucleotide sequence ID" value="NZ_JACIUY010000060.1"/>
</dbReference>
<evidence type="ECO:0000313" key="5">
    <source>
        <dbReference type="Proteomes" id="UP000544052"/>
    </source>
</evidence>
<dbReference type="EMBL" id="JACIUY010000060">
    <property type="protein sequence ID" value="MBB1086416.1"/>
    <property type="molecule type" value="Genomic_DNA"/>
</dbReference>
<evidence type="ECO:0000256" key="1">
    <source>
        <dbReference type="HAMAP-Rule" id="MF_01575"/>
    </source>
</evidence>
<comment type="similarity">
    <text evidence="1">Belongs to the UPF0398 family.</text>
</comment>
<dbReference type="AlphaFoldDB" id="A0A7W3YCR9"/>
<keyword evidence="5" id="KW-1185">Reference proteome</keyword>
<accession>A0A7W3YCR9</accession>
<dbReference type="Proteomes" id="UP000544052">
    <property type="component" value="Unassembled WGS sequence"/>
</dbReference>
<dbReference type="InterPro" id="IPR010697">
    <property type="entry name" value="YspA"/>
</dbReference>
<dbReference type="Proteomes" id="UP000518255">
    <property type="component" value="Unassembled WGS sequence"/>
</dbReference>
<evidence type="ECO:0000313" key="4">
    <source>
        <dbReference type="Proteomes" id="UP000518255"/>
    </source>
</evidence>
<dbReference type="EMBL" id="JACIUZ010000040">
    <property type="protein sequence ID" value="MBB1063300.1"/>
    <property type="molecule type" value="Genomic_DNA"/>
</dbReference>
<dbReference type="Pfam" id="PF06908">
    <property type="entry name" value="YpsA"/>
    <property type="match status" value="1"/>
</dbReference>
<protein>
    <recommendedName>
        <fullName evidence="1">UPF0398 protein H5R63_06430</fullName>
    </recommendedName>
</protein>
<dbReference type="NCBIfam" id="NF010181">
    <property type="entry name" value="PRK13660.1"/>
    <property type="match status" value="1"/>
</dbReference>
<dbReference type="HAMAP" id="MF_01575">
    <property type="entry name" value="UPF0398"/>
    <property type="match status" value="1"/>
</dbReference>
<dbReference type="PANTHER" id="PTHR38440:SF1">
    <property type="entry name" value="UPF0398 PROTEIN SPR0331"/>
    <property type="match status" value="1"/>
</dbReference>
<dbReference type="PANTHER" id="PTHR38440">
    <property type="entry name" value="UPF0398 PROTEIN YPSA"/>
    <property type="match status" value="1"/>
</dbReference>
<comment type="caution">
    <text evidence="3">The sequence shown here is derived from an EMBL/GenBank/DDBJ whole genome shotgun (WGS) entry which is preliminary data.</text>
</comment>
<evidence type="ECO:0000313" key="3">
    <source>
        <dbReference type="EMBL" id="MBB1086416.1"/>
    </source>
</evidence>
<name>A0A7W3YCR9_9LACO</name>
<sequence length="193" mass="23005">MRRLWITGYRSYELNVFKDDDPKVRVIKDVITRELKQRLEESNDEFWLITGPQLGTEQWAIEVALELKKDYPQLRVSMMLPFTEFGQQWNESNQVKLANLQSAVDFNASVSDHPYQSPQQLRAFQHFMLTHTDEALLIYDPDHEGKGKYDYQAIQKFQQNNDYSYQLVDFDELQEAAVEWQERQQDAEKENKF</sequence>
<reference evidence="4 5" key="1">
    <citation type="submission" date="2020-07" db="EMBL/GenBank/DDBJ databases">
        <title>Description of Limosilactobacillus balticus sp. nov., Limosilactobacillus agrestis sp. nov., Limosilactobacillus albertensis sp. nov., Limosilactobacillus rudii sp. nov., Limosilactobacillus fastidiosus sp. nov., five novel Limosilactobacillus species isolated from the vertebrate gastrointestinal tract, and proposal of 6 subspecies of Limosilactobacillus reuteri adapted to the gastrointestinal tract of specific vertebrate hosts.</title>
        <authorList>
            <person name="Li F."/>
            <person name="Cheng C."/>
            <person name="Zheng J."/>
            <person name="Quevedo R.M."/>
            <person name="Li J."/>
            <person name="Roos S."/>
            <person name="Gaenzle M.G."/>
            <person name="Walter J."/>
        </authorList>
    </citation>
    <scope>NUCLEOTIDE SEQUENCE [LARGE SCALE GENOMIC DNA]</scope>
    <source>
        <strain evidence="3 4">WF-MA3-C</strain>
        <strain evidence="2 5">WF-MO7-1</strain>
    </source>
</reference>
<dbReference type="Gene3D" id="3.40.50.450">
    <property type="match status" value="1"/>
</dbReference>
<gene>
    <name evidence="3" type="ORF">H5R63_06430</name>
    <name evidence="2" type="ORF">H5R64_05925</name>
</gene>
<dbReference type="PIRSF" id="PIRSF021290">
    <property type="entry name" value="DUF1273"/>
    <property type="match status" value="1"/>
</dbReference>
<proteinExistence type="inferred from homology"/>
<dbReference type="SUPFAM" id="SSF102405">
    <property type="entry name" value="MCP/YpsA-like"/>
    <property type="match status" value="1"/>
</dbReference>